<keyword evidence="3" id="KW-1185">Reference proteome</keyword>
<dbReference type="EMBL" id="CATQJL010000223">
    <property type="protein sequence ID" value="CAJ0599518.1"/>
    <property type="molecule type" value="Genomic_DNA"/>
</dbReference>
<evidence type="ECO:0000313" key="3">
    <source>
        <dbReference type="Proteomes" id="UP001176961"/>
    </source>
</evidence>
<gene>
    <name evidence="2" type="ORF">CYNAS_LOCUS11501</name>
</gene>
<evidence type="ECO:0000313" key="2">
    <source>
        <dbReference type="EMBL" id="CAJ0599518.1"/>
    </source>
</evidence>
<dbReference type="AlphaFoldDB" id="A0AA36GWB8"/>
<feature type="compositionally biased region" description="Basic residues" evidence="1">
    <location>
        <begin position="37"/>
        <end position="63"/>
    </location>
</feature>
<comment type="caution">
    <text evidence="2">The sequence shown here is derived from an EMBL/GenBank/DDBJ whole genome shotgun (WGS) entry which is preliminary data.</text>
</comment>
<sequence>MLRYFKDALHISDSDAESMDDNRKSSTPKSGKSPNPRLRRKRCLSWPSRRRTSRRKPKKRRLRGSIVPIAERWTLKMLVELEALHEKSMNQIFAPIPTMCALYAVRIAMPRKKKSGRKSRQEDDELNSQRMHGLRDIIASQPKHPPSTMFSFVKIIVDDEKKTVVSSRLMDKLKDLTQSEVVLSCPPRKVEQFLGSISAGAINGPRFSHGFSTIYAAAGLQARWCGEAKPATSSAFASTYSTRQNHPYFYLETEAKVIHMHQCEILEVPVKAEKTTFGVILIRPIFIGELHNLRRDMEGEDLHDILQGLAETKSKPYKVVLPVFSIKCEEDMLKSWTKNATENSKEIQAIPPIEAIWSAAKFSMNADGIGVKDLGLKKNSTLPISFRSHHKSDYVLQAHAQIHASIDSSFIFLVTEGKIPLLAGCYMGNPPPPKEAFCIPCPEDIIEKPPPKIIKRPKPKLTKKQKKAQKARRVELPYIVTIVNSILQYLNPL</sequence>
<reference evidence="2" key="1">
    <citation type="submission" date="2023-07" db="EMBL/GenBank/DDBJ databases">
        <authorList>
            <consortium name="CYATHOMIX"/>
        </authorList>
    </citation>
    <scope>NUCLEOTIDE SEQUENCE</scope>
    <source>
        <strain evidence="2">N/A</strain>
    </source>
</reference>
<evidence type="ECO:0000256" key="1">
    <source>
        <dbReference type="SAM" id="MobiDB-lite"/>
    </source>
</evidence>
<dbReference type="Proteomes" id="UP001176961">
    <property type="component" value="Unassembled WGS sequence"/>
</dbReference>
<protein>
    <submittedName>
        <fullName evidence="2">Uncharacterized protein</fullName>
    </submittedName>
</protein>
<accession>A0AA36GWB8</accession>
<name>A0AA36GWB8_CYLNA</name>
<organism evidence="2 3">
    <name type="scientific">Cylicocyclus nassatus</name>
    <name type="common">Nematode worm</name>
    <dbReference type="NCBI Taxonomy" id="53992"/>
    <lineage>
        <taxon>Eukaryota</taxon>
        <taxon>Metazoa</taxon>
        <taxon>Ecdysozoa</taxon>
        <taxon>Nematoda</taxon>
        <taxon>Chromadorea</taxon>
        <taxon>Rhabditida</taxon>
        <taxon>Rhabditina</taxon>
        <taxon>Rhabditomorpha</taxon>
        <taxon>Strongyloidea</taxon>
        <taxon>Strongylidae</taxon>
        <taxon>Cylicocyclus</taxon>
    </lineage>
</organism>
<proteinExistence type="predicted"/>
<feature type="region of interest" description="Disordered" evidence="1">
    <location>
        <begin position="15"/>
        <end position="63"/>
    </location>
</feature>